<keyword evidence="4" id="KW-1185">Reference proteome</keyword>
<dbReference type="EnsemblMetazoa" id="G26662.1">
    <property type="protein sequence ID" value="G26662.1:cds"/>
    <property type="gene ID" value="G26662"/>
</dbReference>
<evidence type="ECO:0000256" key="1">
    <source>
        <dbReference type="SAM" id="Coils"/>
    </source>
</evidence>
<organism evidence="3 4">
    <name type="scientific">Magallana gigas</name>
    <name type="common">Pacific oyster</name>
    <name type="synonym">Crassostrea gigas</name>
    <dbReference type="NCBI Taxonomy" id="29159"/>
    <lineage>
        <taxon>Eukaryota</taxon>
        <taxon>Metazoa</taxon>
        <taxon>Spiralia</taxon>
        <taxon>Lophotrochozoa</taxon>
        <taxon>Mollusca</taxon>
        <taxon>Bivalvia</taxon>
        <taxon>Autobranchia</taxon>
        <taxon>Pteriomorphia</taxon>
        <taxon>Ostreida</taxon>
        <taxon>Ostreoidea</taxon>
        <taxon>Ostreidae</taxon>
        <taxon>Magallana</taxon>
    </lineage>
</organism>
<feature type="coiled-coil region" evidence="1">
    <location>
        <begin position="644"/>
        <end position="678"/>
    </location>
</feature>
<feature type="region of interest" description="Disordered" evidence="2">
    <location>
        <begin position="31"/>
        <end position="52"/>
    </location>
</feature>
<accession>A0A8W8LAF1</accession>
<feature type="coiled-coil region" evidence="1">
    <location>
        <begin position="957"/>
        <end position="984"/>
    </location>
</feature>
<dbReference type="Proteomes" id="UP000005408">
    <property type="component" value="Unassembled WGS sequence"/>
</dbReference>
<feature type="region of interest" description="Disordered" evidence="2">
    <location>
        <begin position="717"/>
        <end position="765"/>
    </location>
</feature>
<protein>
    <submittedName>
        <fullName evidence="3">Uncharacterized protein</fullName>
    </submittedName>
</protein>
<evidence type="ECO:0000256" key="2">
    <source>
        <dbReference type="SAM" id="MobiDB-lite"/>
    </source>
</evidence>
<reference evidence="3" key="1">
    <citation type="submission" date="2022-08" db="UniProtKB">
        <authorList>
            <consortium name="EnsemblMetazoa"/>
        </authorList>
    </citation>
    <scope>IDENTIFICATION</scope>
    <source>
        <strain evidence="3">05x7-T-G4-1.051#20</strain>
    </source>
</reference>
<sequence length="1014" mass="116448">MLEYGIKLCKESGDLDHAEVPRVVELSSSIISSPSRIRSPHQDSAKTDEDCEKATPNVGCSCRFEARGTIDPETLTINMSSCILEKSEALKDNEVNNVQRIRDINEQLVQGREEAILTEESFNSFTDDLNKALHDMSKQYGDEYYNDVVEKIQRIDASEPNEEEAKNIMERFDQVNQVNLNKKPFNLEYHRVDSMRSDISVCGSDEEEDFPDNDENNDDQEAIVLTESRILKDADYNSVEDVELSDFDDEEDEENEYGKILQRMREKYNYLSEKCVAVGKDLSSVRKRLDGSWSVSESKAQPEEVLRQELKEIGMWRKFIDSQLEDDVREVYLPYEDFHVSKSPGISQYIPYVKPKSTSNLYSSEMVVHPPRPTFKSYTQNLSNQKRLSKSLSSINNTFRRNLRGANTWRLDPVPRKYDQGNLSLSARDGLSKSSELVTSVSGSGNEVEKTRSFPTYFESSVPSRTVSKSSGFGIDYSKYEKCIQDTEKALGLSPCTGEDKESILCEKQHGHYLSKCKQQTNDLLNKCEKLNQKIQQLKPRFDRCEQLLSEDMEVYESIPKQDTTGNEVKGMPMASSNEQLDFSATHMAMETPNRKFASTPSNVDSQWSEQALDFMNGSVDSDDEESILERRFGNSLKKLHAECDSLRLKCNQSKRHLQEARKQMHSSSSQLDFLENIRHEPRFENDVVDNELSDIKWKHDVMDESFDSAYLTVTSGRSTGYSTRSRPNSSRSPYNRDSAAPLVAMSTPRRLREEMSPSYSSRSLYSPGYDSALEDPVEDDYVLAKKTTIPRPQTKAPILKRSTVVTTNTTPRELYSAPAYEDNTDSFEDVELELENEHGEFLEQCKSHFVDIESKSYKLRQEIRRLRIEMGLPTFHSQERKVSPVPIARDVKKQYNLQTPRLETKSEKWNNLTSPYETAPTRAERFDPSEDDEEDSSITSFEKELSVAEQSYGNFLSNMKSNYDSLNERSRRTKQEIHDVRRRLLEPTVCDTITCRDAYRHSYPKAAMEIHGY</sequence>
<name>A0A8W8LAF1_MAGGI</name>
<dbReference type="AlphaFoldDB" id="A0A8W8LAF1"/>
<keyword evidence="1" id="KW-0175">Coiled coil</keyword>
<proteinExistence type="predicted"/>
<feature type="region of interest" description="Disordered" evidence="2">
    <location>
        <begin position="903"/>
        <end position="940"/>
    </location>
</feature>
<feature type="compositionally biased region" description="Low complexity" evidence="2">
    <location>
        <begin position="717"/>
        <end position="739"/>
    </location>
</feature>
<evidence type="ECO:0000313" key="4">
    <source>
        <dbReference type="Proteomes" id="UP000005408"/>
    </source>
</evidence>
<evidence type="ECO:0000313" key="3">
    <source>
        <dbReference type="EnsemblMetazoa" id="G26662.1:cds"/>
    </source>
</evidence>